<sequence length="66" mass="7670">MWWHAAADFATCSAALQHMHFYNRTKEARDSRKSVKLSMIYKLHEIHGTCTAEPSFFFPALFSFSL</sequence>
<dbReference type="EMBL" id="SPUK01000008">
    <property type="protein sequence ID" value="TQV94915.1"/>
    <property type="molecule type" value="Genomic_DNA"/>
</dbReference>
<comment type="caution">
    <text evidence="1">The sequence shown here is derived from an EMBL/GenBank/DDBJ whole genome shotgun (WGS) entry which is preliminary data.</text>
</comment>
<protein>
    <submittedName>
        <fullName evidence="1">Uncharacterized protein</fullName>
    </submittedName>
</protein>
<evidence type="ECO:0000313" key="2">
    <source>
        <dbReference type="Proteomes" id="UP000315783"/>
    </source>
</evidence>
<gene>
    <name evidence="1" type="ORF">IF1G_05902</name>
</gene>
<keyword evidence="2" id="KW-1185">Reference proteome</keyword>
<dbReference type="Proteomes" id="UP000315783">
    <property type="component" value="Unassembled WGS sequence"/>
</dbReference>
<organism evidence="1 2">
    <name type="scientific">Cordyceps javanica</name>
    <dbReference type="NCBI Taxonomy" id="43265"/>
    <lineage>
        <taxon>Eukaryota</taxon>
        <taxon>Fungi</taxon>
        <taxon>Dikarya</taxon>
        <taxon>Ascomycota</taxon>
        <taxon>Pezizomycotina</taxon>
        <taxon>Sordariomycetes</taxon>
        <taxon>Hypocreomycetidae</taxon>
        <taxon>Hypocreales</taxon>
        <taxon>Cordycipitaceae</taxon>
        <taxon>Cordyceps</taxon>
    </lineage>
</organism>
<dbReference type="AlphaFoldDB" id="A0A545UZL5"/>
<reference evidence="1 2" key="1">
    <citation type="journal article" date="2019" name="Appl. Microbiol. Biotechnol.">
        <title>Genome sequence of Isaria javanica and comparative genome analysis insights into family S53 peptidase evolution in fungal entomopathogens.</title>
        <authorList>
            <person name="Lin R."/>
            <person name="Zhang X."/>
            <person name="Xin B."/>
            <person name="Zou M."/>
            <person name="Gao Y."/>
            <person name="Qin F."/>
            <person name="Hu Q."/>
            <person name="Xie B."/>
            <person name="Cheng X."/>
        </authorList>
    </citation>
    <scope>NUCLEOTIDE SEQUENCE [LARGE SCALE GENOMIC DNA]</scope>
    <source>
        <strain evidence="1 2">IJ1G</strain>
    </source>
</reference>
<accession>A0A545UZL5</accession>
<proteinExistence type="predicted"/>
<evidence type="ECO:0000313" key="1">
    <source>
        <dbReference type="EMBL" id="TQV94915.1"/>
    </source>
</evidence>
<name>A0A545UZL5_9HYPO</name>